<evidence type="ECO:0000313" key="1">
    <source>
        <dbReference type="EMBL" id="KAL3626893.1"/>
    </source>
</evidence>
<accession>A0ABD3CAL8</accession>
<keyword evidence="2" id="KW-1185">Reference proteome</keyword>
<comment type="caution">
    <text evidence="1">The sequence shown here is derived from an EMBL/GenBank/DDBJ whole genome shotgun (WGS) entry which is preliminary data.</text>
</comment>
<protein>
    <submittedName>
        <fullName evidence="1">Uncharacterized protein</fullName>
    </submittedName>
</protein>
<evidence type="ECO:0000313" key="2">
    <source>
        <dbReference type="Proteomes" id="UP001632038"/>
    </source>
</evidence>
<dbReference type="AlphaFoldDB" id="A0ABD3CAL8"/>
<gene>
    <name evidence="1" type="ORF">CASFOL_029298</name>
</gene>
<name>A0ABD3CAL8_9LAMI</name>
<organism evidence="1 2">
    <name type="scientific">Castilleja foliolosa</name>
    <dbReference type="NCBI Taxonomy" id="1961234"/>
    <lineage>
        <taxon>Eukaryota</taxon>
        <taxon>Viridiplantae</taxon>
        <taxon>Streptophyta</taxon>
        <taxon>Embryophyta</taxon>
        <taxon>Tracheophyta</taxon>
        <taxon>Spermatophyta</taxon>
        <taxon>Magnoliopsida</taxon>
        <taxon>eudicotyledons</taxon>
        <taxon>Gunneridae</taxon>
        <taxon>Pentapetalae</taxon>
        <taxon>asterids</taxon>
        <taxon>lamiids</taxon>
        <taxon>Lamiales</taxon>
        <taxon>Orobanchaceae</taxon>
        <taxon>Pedicularideae</taxon>
        <taxon>Castillejinae</taxon>
        <taxon>Castilleja</taxon>
    </lineage>
</organism>
<proteinExistence type="predicted"/>
<dbReference type="EMBL" id="JAVIJP010000042">
    <property type="protein sequence ID" value="KAL3626893.1"/>
    <property type="molecule type" value="Genomic_DNA"/>
</dbReference>
<dbReference type="Proteomes" id="UP001632038">
    <property type="component" value="Unassembled WGS sequence"/>
</dbReference>
<sequence>MTRFLSSPNLDYMSRVLSLAQSRRKIHFQSPSIYVPMKNFFRGSWLRTDTTKSRPSLRFVVASAPMMSVNSLTTI</sequence>
<reference evidence="2" key="1">
    <citation type="journal article" date="2024" name="IScience">
        <title>Strigolactones Initiate the Formation of Haustorium-like Structures in Castilleja.</title>
        <authorList>
            <person name="Buerger M."/>
            <person name="Peterson D."/>
            <person name="Chory J."/>
        </authorList>
    </citation>
    <scope>NUCLEOTIDE SEQUENCE [LARGE SCALE GENOMIC DNA]</scope>
</reference>